<dbReference type="InterPro" id="IPR006594">
    <property type="entry name" value="LisH"/>
</dbReference>
<dbReference type="InterPro" id="IPR024964">
    <property type="entry name" value="CTLH/CRA"/>
</dbReference>
<dbReference type="GO" id="GO:0043161">
    <property type="term" value="P:proteasome-mediated ubiquitin-dependent protein catabolic process"/>
    <property type="evidence" value="ECO:0007669"/>
    <property type="project" value="InterPro"/>
</dbReference>
<keyword evidence="9" id="KW-1185">Reference proteome</keyword>
<evidence type="ECO:0000256" key="5">
    <source>
        <dbReference type="ARBA" id="ARBA00022833"/>
    </source>
</evidence>
<dbReference type="PROSITE" id="PS50896">
    <property type="entry name" value="LISH"/>
    <property type="match status" value="1"/>
</dbReference>
<dbReference type="Pfam" id="PF10607">
    <property type="entry name" value="CTLH"/>
    <property type="match status" value="1"/>
</dbReference>
<dbReference type="FunFam" id="3.30.40.10:FF:000143">
    <property type="entry name" value="Regulator of gluconeogenesis Rmd5"/>
    <property type="match status" value="1"/>
</dbReference>
<protein>
    <submittedName>
        <fullName evidence="8">Zinc finger, RING/FYVE/PHD-type,CTLH/CRA C-terminal to LisH motif domain,LIS1 homology motif,CRA</fullName>
    </submittedName>
</protein>
<dbReference type="SUPFAM" id="SSF57850">
    <property type="entry name" value="RING/U-box"/>
    <property type="match status" value="1"/>
</dbReference>
<evidence type="ECO:0000256" key="4">
    <source>
        <dbReference type="ARBA" id="ARBA00022771"/>
    </source>
</evidence>
<sequence>MEACMAVGREVDRVLAKFGNIRQSYSDVYQELIDDIEALKNNLHPNDANENRKVLSVLKGKFDKTKEATQRLAIEHRELHSAVSKVGKAIDKNFVPDFSTTCEKDIFENPDNCEMLNKIICQHFYREGMFDIGDTFLEESGITMEPGIRESFFTLNHIKESLKKKDIYPALEWAKENRVHLDNQLYPPNPLIKRISSASNIPIRTPYHVKRSKFSGCIIKPRPKTKKIKRLELAKKILLKFYKTSSLEFKLVQIGFLTIIQQGVDHQIEAVQYARTHFGQYMDKHEKEIQSMMGMLLYIPQGIENSPYAGVNLKNMWDEVYELFTRDACTLLGLSYDSFLTVSINAGCMAIPALLDIRHVMIQRKVNGIWNEKDELPVEIDLSLEHRYHSMFACPILKQQSSEQNPPMRLICGHIISKDAVHKLGTASNKLKCPYCPIEQSSSDVKQICF</sequence>
<dbReference type="SMART" id="SM00757">
    <property type="entry name" value="CRA"/>
    <property type="match status" value="1"/>
</dbReference>
<evidence type="ECO:0000256" key="2">
    <source>
        <dbReference type="ARBA" id="ARBA00022490"/>
    </source>
</evidence>
<dbReference type="GO" id="GO:0008270">
    <property type="term" value="F:zinc ion binding"/>
    <property type="evidence" value="ECO:0007669"/>
    <property type="project" value="UniProtKB-KW"/>
</dbReference>
<dbReference type="SMART" id="SM00667">
    <property type="entry name" value="LisH"/>
    <property type="match status" value="1"/>
</dbReference>
<dbReference type="AlphaFoldDB" id="A0A5E4MT64"/>
<dbReference type="InterPro" id="IPR044063">
    <property type="entry name" value="ZF_RING_GID"/>
</dbReference>
<keyword evidence="5" id="KW-0862">Zinc</keyword>
<dbReference type="GO" id="GO:0034657">
    <property type="term" value="C:GID complex"/>
    <property type="evidence" value="ECO:0007669"/>
    <property type="project" value="TreeGrafter"/>
</dbReference>
<keyword evidence="3" id="KW-0479">Metal-binding</keyword>
<dbReference type="EMBL" id="CABPRJ010000999">
    <property type="protein sequence ID" value="VVC34576.1"/>
    <property type="molecule type" value="Genomic_DNA"/>
</dbReference>
<gene>
    <name evidence="8" type="ORF">CINCED_3A016988</name>
</gene>
<keyword evidence="2" id="KW-0963">Cytoplasm</keyword>
<keyword evidence="4 6" id="KW-0863">Zinc-finger</keyword>
<name>A0A5E4MT64_9HEMI</name>
<dbReference type="Proteomes" id="UP000325440">
    <property type="component" value="Unassembled WGS sequence"/>
</dbReference>
<dbReference type="GO" id="GO:0005634">
    <property type="term" value="C:nucleus"/>
    <property type="evidence" value="ECO:0007669"/>
    <property type="project" value="TreeGrafter"/>
</dbReference>
<feature type="zinc finger region" description="RING-Gid-type" evidence="6">
    <location>
        <begin position="394"/>
        <end position="436"/>
    </location>
</feature>
<accession>A0A5E4MT64</accession>
<dbReference type="PANTHER" id="PTHR12170:SF3">
    <property type="entry name" value="GH10162P"/>
    <property type="match status" value="1"/>
</dbReference>
<comment type="subcellular location">
    <subcellularLocation>
        <location evidence="1">Cytoplasm</location>
    </subcellularLocation>
</comment>
<dbReference type="GO" id="GO:0005737">
    <property type="term" value="C:cytoplasm"/>
    <property type="evidence" value="ECO:0007669"/>
    <property type="project" value="UniProtKB-SubCell"/>
</dbReference>
<dbReference type="InterPro" id="IPR013144">
    <property type="entry name" value="CRA_dom"/>
</dbReference>
<evidence type="ECO:0000259" key="7">
    <source>
        <dbReference type="PROSITE" id="PS51867"/>
    </source>
</evidence>
<evidence type="ECO:0000256" key="1">
    <source>
        <dbReference type="ARBA" id="ARBA00004496"/>
    </source>
</evidence>
<proteinExistence type="predicted"/>
<evidence type="ECO:0000313" key="8">
    <source>
        <dbReference type="EMBL" id="VVC34576.1"/>
    </source>
</evidence>
<dbReference type="OrthoDB" id="1933281at2759"/>
<feature type="domain" description="RING-Gid-type" evidence="7">
    <location>
        <begin position="394"/>
        <end position="436"/>
    </location>
</feature>
<evidence type="ECO:0000256" key="3">
    <source>
        <dbReference type="ARBA" id="ARBA00022723"/>
    </source>
</evidence>
<evidence type="ECO:0000313" key="9">
    <source>
        <dbReference type="Proteomes" id="UP000325440"/>
    </source>
</evidence>
<dbReference type="PANTHER" id="PTHR12170">
    <property type="entry name" value="MACROPHAGE ERYTHROBLAST ATTACHER-RELATED"/>
    <property type="match status" value="1"/>
</dbReference>
<dbReference type="InterPro" id="IPR045098">
    <property type="entry name" value="Fyv10_fam"/>
</dbReference>
<dbReference type="GO" id="GO:0061630">
    <property type="term" value="F:ubiquitin protein ligase activity"/>
    <property type="evidence" value="ECO:0007669"/>
    <property type="project" value="InterPro"/>
</dbReference>
<evidence type="ECO:0000256" key="6">
    <source>
        <dbReference type="PROSITE-ProRule" id="PRU01215"/>
    </source>
</evidence>
<organism evidence="8 9">
    <name type="scientific">Cinara cedri</name>
    <dbReference type="NCBI Taxonomy" id="506608"/>
    <lineage>
        <taxon>Eukaryota</taxon>
        <taxon>Metazoa</taxon>
        <taxon>Ecdysozoa</taxon>
        <taxon>Arthropoda</taxon>
        <taxon>Hexapoda</taxon>
        <taxon>Insecta</taxon>
        <taxon>Pterygota</taxon>
        <taxon>Neoptera</taxon>
        <taxon>Paraneoptera</taxon>
        <taxon>Hemiptera</taxon>
        <taxon>Sternorrhyncha</taxon>
        <taxon>Aphidomorpha</taxon>
        <taxon>Aphidoidea</taxon>
        <taxon>Aphididae</taxon>
        <taxon>Lachninae</taxon>
        <taxon>Cinara</taxon>
    </lineage>
</organism>
<reference evidence="8 9" key="1">
    <citation type="submission" date="2019-08" db="EMBL/GenBank/DDBJ databases">
        <authorList>
            <person name="Alioto T."/>
            <person name="Alioto T."/>
            <person name="Gomez Garrido J."/>
        </authorList>
    </citation>
    <scope>NUCLEOTIDE SEQUENCE [LARGE SCALE GENOMIC DNA]</scope>
</reference>
<dbReference type="PROSITE" id="PS51867">
    <property type="entry name" value="ZF_RING_GID"/>
    <property type="match status" value="1"/>
</dbReference>